<evidence type="ECO:0000256" key="2">
    <source>
        <dbReference type="ARBA" id="ARBA00023125"/>
    </source>
</evidence>
<dbReference type="GO" id="GO:0003677">
    <property type="term" value="F:DNA binding"/>
    <property type="evidence" value="ECO:0007669"/>
    <property type="project" value="UniProtKB-KW"/>
</dbReference>
<dbReference type="AlphaFoldDB" id="A0A6N9T916"/>
<dbReference type="CDD" id="cd03768">
    <property type="entry name" value="SR_ResInv"/>
    <property type="match status" value="1"/>
</dbReference>
<dbReference type="GO" id="GO:0000150">
    <property type="term" value="F:DNA strand exchange activity"/>
    <property type="evidence" value="ECO:0007669"/>
    <property type="project" value="InterPro"/>
</dbReference>
<keyword evidence="3" id="KW-0233">DNA recombination</keyword>
<reference evidence="7 8" key="1">
    <citation type="submission" date="2020-01" db="EMBL/GenBank/DDBJ databases">
        <title>Jiella pacifica sp. nov.</title>
        <authorList>
            <person name="Xue Z."/>
            <person name="Zhu S."/>
            <person name="Chen J."/>
            <person name="Yang J."/>
        </authorList>
    </citation>
    <scope>NUCLEOTIDE SEQUENCE [LARGE SCALE GENOMIC DNA]</scope>
    <source>
        <strain evidence="7 8">40Bstr34</strain>
    </source>
</reference>
<evidence type="ECO:0000256" key="3">
    <source>
        <dbReference type="ARBA" id="ARBA00023172"/>
    </source>
</evidence>
<evidence type="ECO:0000256" key="4">
    <source>
        <dbReference type="PIRSR" id="PIRSR606118-50"/>
    </source>
</evidence>
<dbReference type="Proteomes" id="UP000469011">
    <property type="component" value="Unassembled WGS sequence"/>
</dbReference>
<name>A0A6N9T916_9HYPH</name>
<evidence type="ECO:0000313" key="8">
    <source>
        <dbReference type="Proteomes" id="UP000469011"/>
    </source>
</evidence>
<accession>A0A6N9T916</accession>
<proteinExistence type="predicted"/>
<feature type="active site" description="O-(5'-phospho-DNA)-serine intermediate" evidence="4 5">
    <location>
        <position position="10"/>
    </location>
</feature>
<keyword evidence="2" id="KW-0238">DNA-binding</keyword>
<evidence type="ECO:0000256" key="1">
    <source>
        <dbReference type="ARBA" id="ARBA00022908"/>
    </source>
</evidence>
<dbReference type="RefSeq" id="WP_163466235.1">
    <property type="nucleotide sequence ID" value="NZ_JAAAMG010000038.1"/>
</dbReference>
<dbReference type="EMBL" id="JAAAMG010000038">
    <property type="protein sequence ID" value="NDW07780.1"/>
    <property type="molecule type" value="Genomic_DNA"/>
</dbReference>
<dbReference type="SUPFAM" id="SSF53041">
    <property type="entry name" value="Resolvase-like"/>
    <property type="match status" value="1"/>
</dbReference>
<dbReference type="InterPro" id="IPR006119">
    <property type="entry name" value="Resolv_N"/>
</dbReference>
<dbReference type="Pfam" id="PF00239">
    <property type="entry name" value="Resolvase"/>
    <property type="match status" value="1"/>
</dbReference>
<evidence type="ECO:0000256" key="5">
    <source>
        <dbReference type="PROSITE-ProRule" id="PRU10137"/>
    </source>
</evidence>
<keyword evidence="8" id="KW-1185">Reference proteome</keyword>
<gene>
    <name evidence="7" type="ORF">GTK09_25575</name>
</gene>
<sequence>MTVYGYARVSTDGQSVDAQVRQLTDAGCEKVLREVASGAKSDRAQLARAIAALHPGDVLMVTRLARSTRDLLNTLATITDREASSFAVWRRSRSRIAFCLAASGDTPRRRLTRCKSTTLRPC</sequence>
<comment type="caution">
    <text evidence="7">The sequence shown here is derived from an EMBL/GenBank/DDBJ whole genome shotgun (WGS) entry which is preliminary data.</text>
</comment>
<dbReference type="PROSITE" id="PS00397">
    <property type="entry name" value="RECOMBINASES_1"/>
    <property type="match status" value="1"/>
</dbReference>
<dbReference type="PROSITE" id="PS51736">
    <property type="entry name" value="RECOMBINASES_3"/>
    <property type="match status" value="1"/>
</dbReference>
<dbReference type="SMART" id="SM00857">
    <property type="entry name" value="Resolvase"/>
    <property type="match status" value="1"/>
</dbReference>
<keyword evidence="1" id="KW-0229">DNA integration</keyword>
<organism evidence="7 8">
    <name type="scientific">Jiella pacifica</name>
    <dbReference type="NCBI Taxonomy" id="2696469"/>
    <lineage>
        <taxon>Bacteria</taxon>
        <taxon>Pseudomonadati</taxon>
        <taxon>Pseudomonadota</taxon>
        <taxon>Alphaproteobacteria</taxon>
        <taxon>Hyphomicrobiales</taxon>
        <taxon>Aurantimonadaceae</taxon>
        <taxon>Jiella</taxon>
    </lineage>
</organism>
<dbReference type="InterPro" id="IPR006118">
    <property type="entry name" value="Recombinase_CS"/>
</dbReference>
<dbReference type="Gene3D" id="3.40.50.1390">
    <property type="entry name" value="Resolvase, N-terminal catalytic domain"/>
    <property type="match status" value="1"/>
</dbReference>
<dbReference type="InterPro" id="IPR036162">
    <property type="entry name" value="Resolvase-like_N_sf"/>
</dbReference>
<protein>
    <submittedName>
        <fullName evidence="7">Recombinase family protein</fullName>
    </submittedName>
</protein>
<feature type="domain" description="Resolvase/invertase-type recombinase catalytic" evidence="6">
    <location>
        <begin position="2"/>
        <end position="122"/>
    </location>
</feature>
<dbReference type="GO" id="GO:0015074">
    <property type="term" value="P:DNA integration"/>
    <property type="evidence" value="ECO:0007669"/>
    <property type="project" value="UniProtKB-KW"/>
</dbReference>
<evidence type="ECO:0000259" key="6">
    <source>
        <dbReference type="PROSITE" id="PS51736"/>
    </source>
</evidence>
<evidence type="ECO:0000313" key="7">
    <source>
        <dbReference type="EMBL" id="NDW07780.1"/>
    </source>
</evidence>